<feature type="transmembrane region" description="Helical" evidence="7">
    <location>
        <begin position="175"/>
        <end position="196"/>
    </location>
</feature>
<dbReference type="InterPro" id="IPR000944">
    <property type="entry name" value="Tscrpt_reg_Rrf2"/>
</dbReference>
<keyword evidence="9" id="KW-1185">Reference proteome</keyword>
<dbReference type="AlphaFoldDB" id="A0A1U9NQW8"/>
<evidence type="ECO:0008006" key="10">
    <source>
        <dbReference type="Google" id="ProtNLM"/>
    </source>
</evidence>
<evidence type="ECO:0000313" key="9">
    <source>
        <dbReference type="Proteomes" id="UP000189674"/>
    </source>
</evidence>
<dbReference type="GO" id="GO:0005886">
    <property type="term" value="C:plasma membrane"/>
    <property type="evidence" value="ECO:0007669"/>
    <property type="project" value="UniProtKB-SubCell"/>
</dbReference>
<dbReference type="SUPFAM" id="SSF46785">
    <property type="entry name" value="Winged helix' DNA-binding domain"/>
    <property type="match status" value="1"/>
</dbReference>
<evidence type="ECO:0000256" key="1">
    <source>
        <dbReference type="ARBA" id="ARBA00004651"/>
    </source>
</evidence>
<feature type="transmembrane region" description="Helical" evidence="7">
    <location>
        <begin position="273"/>
        <end position="303"/>
    </location>
</feature>
<dbReference type="STRING" id="1936003.STSP2_03382"/>
<dbReference type="InterPro" id="IPR036388">
    <property type="entry name" value="WH-like_DNA-bd_sf"/>
</dbReference>
<dbReference type="OrthoDB" id="9808671at2"/>
<feature type="transmembrane region" description="Helical" evidence="7">
    <location>
        <begin position="240"/>
        <end position="261"/>
    </location>
</feature>
<keyword evidence="4 7" id="KW-1133">Transmembrane helix</keyword>
<dbReference type="KEGG" id="alus:STSP2_03382"/>
<feature type="transmembrane region" description="Helical" evidence="7">
    <location>
        <begin position="324"/>
        <end position="344"/>
    </location>
</feature>
<feature type="compositionally biased region" description="Acidic residues" evidence="6">
    <location>
        <begin position="492"/>
        <end position="508"/>
    </location>
</feature>
<feature type="compositionally biased region" description="Basic and acidic residues" evidence="6">
    <location>
        <begin position="482"/>
        <end position="491"/>
    </location>
</feature>
<evidence type="ECO:0000256" key="4">
    <source>
        <dbReference type="ARBA" id="ARBA00022989"/>
    </source>
</evidence>
<sequence length="564" mass="62803">MVDKLKKPIRQIRQLLNRPSEELGKLGKFVVFQARLWPRCVRLLKQNRSGQQAAALSYHTLFGIVPLAIVMLMVFQMFPAYRHVGTRVKSFFYEQVNLSGIQYPTQVEDGEPIALTQKIDEMTQGFISELNAGAITLVSALIVIWAAIGLLTTIEKAFNRIWNAERGRDFLRRLVNYWALLTLTPLLLGVGFYVSTRYLVLENWQTEGFLEFIRPLVTYAISTIAFFFLYFVLPNTKVKAGPALWGAAVAALIWGAAKWAFGMYVTELVPYNAVYGMLGLIPLTVLWIYVTWLIVLFGLQVTYTTQNLKSLSDSEITKMQRREGYFIASDFAVVKIMGFIYRSYFCNRSPVSSEDVCESLRLPAAFVSKILKHLTARGLLFQTSEPVEGYVLATDAENISVDEIIESTEKATFKVETGELPTNIDGVVERCRDTYRNLTLKEVMGGDLCASAAGVEDADSGAGDEGDVEGADVEAVETLDIDEMKRGRSDEMGVDEQGVEPGEDVEDERLERGEESRDLEEGEGDDSEDDAGDEGSAGDAERTGGEDSADGEEDEPGGNEFRRL</sequence>
<keyword evidence="3 7" id="KW-0812">Transmembrane</keyword>
<feature type="compositionally biased region" description="Acidic residues" evidence="6">
    <location>
        <begin position="547"/>
        <end position="557"/>
    </location>
</feature>
<gene>
    <name evidence="8" type="ORF">STSP2_03382</name>
</gene>
<comment type="subcellular location">
    <subcellularLocation>
        <location evidence="1">Cell membrane</location>
        <topology evidence="1">Multi-pass membrane protein</topology>
    </subcellularLocation>
</comment>
<proteinExistence type="predicted"/>
<dbReference type="Pfam" id="PF02082">
    <property type="entry name" value="Rrf2"/>
    <property type="match status" value="1"/>
</dbReference>
<feature type="region of interest" description="Disordered" evidence="6">
    <location>
        <begin position="480"/>
        <end position="564"/>
    </location>
</feature>
<evidence type="ECO:0000256" key="3">
    <source>
        <dbReference type="ARBA" id="ARBA00022692"/>
    </source>
</evidence>
<dbReference type="PANTHER" id="PTHR30213">
    <property type="entry name" value="INNER MEMBRANE PROTEIN YHJD"/>
    <property type="match status" value="1"/>
</dbReference>
<feature type="transmembrane region" description="Helical" evidence="7">
    <location>
        <begin position="216"/>
        <end position="233"/>
    </location>
</feature>
<feature type="compositionally biased region" description="Acidic residues" evidence="6">
    <location>
        <begin position="517"/>
        <end position="533"/>
    </location>
</feature>
<dbReference type="InterPro" id="IPR017039">
    <property type="entry name" value="Virul_fac_BrkB"/>
</dbReference>
<feature type="transmembrane region" description="Helical" evidence="7">
    <location>
        <begin position="132"/>
        <end position="154"/>
    </location>
</feature>
<reference evidence="9" key="1">
    <citation type="submission" date="2017-02" db="EMBL/GenBank/DDBJ databases">
        <title>Comparative genomics and description of representatives of a novel lineage of planctomycetes thriving in anoxic sediments.</title>
        <authorList>
            <person name="Spring S."/>
            <person name="Bunk B."/>
            <person name="Sproer C."/>
        </authorList>
    </citation>
    <scope>NUCLEOTIDE SEQUENCE [LARGE SCALE GENOMIC DNA]</scope>
    <source>
        <strain evidence="9">ST-NAGAB-D1</strain>
    </source>
</reference>
<keyword evidence="2" id="KW-1003">Cell membrane</keyword>
<dbReference type="InterPro" id="IPR036390">
    <property type="entry name" value="WH_DNA-bd_sf"/>
</dbReference>
<evidence type="ECO:0000313" key="8">
    <source>
        <dbReference type="EMBL" id="AQT70177.1"/>
    </source>
</evidence>
<dbReference type="RefSeq" id="WP_146663786.1">
    <property type="nucleotide sequence ID" value="NZ_CP019791.1"/>
</dbReference>
<feature type="transmembrane region" description="Helical" evidence="7">
    <location>
        <begin position="55"/>
        <end position="78"/>
    </location>
</feature>
<dbReference type="EMBL" id="CP019791">
    <property type="protein sequence ID" value="AQT70177.1"/>
    <property type="molecule type" value="Genomic_DNA"/>
</dbReference>
<organism evidence="8 9">
    <name type="scientific">Anaerohalosphaera lusitana</name>
    <dbReference type="NCBI Taxonomy" id="1936003"/>
    <lineage>
        <taxon>Bacteria</taxon>
        <taxon>Pseudomonadati</taxon>
        <taxon>Planctomycetota</taxon>
        <taxon>Phycisphaerae</taxon>
        <taxon>Sedimentisphaerales</taxon>
        <taxon>Anaerohalosphaeraceae</taxon>
        <taxon>Anaerohalosphaera</taxon>
    </lineage>
</organism>
<dbReference type="NCBIfam" id="TIGR00765">
    <property type="entry name" value="yihY_not_rbn"/>
    <property type="match status" value="1"/>
</dbReference>
<evidence type="ECO:0000256" key="2">
    <source>
        <dbReference type="ARBA" id="ARBA00022475"/>
    </source>
</evidence>
<keyword evidence="5 7" id="KW-0472">Membrane</keyword>
<dbReference type="Gene3D" id="1.10.10.10">
    <property type="entry name" value="Winged helix-like DNA-binding domain superfamily/Winged helix DNA-binding domain"/>
    <property type="match status" value="1"/>
</dbReference>
<dbReference type="Pfam" id="PF03631">
    <property type="entry name" value="Virul_fac_BrkB"/>
    <property type="match status" value="1"/>
</dbReference>
<dbReference type="PANTHER" id="PTHR30213:SF0">
    <property type="entry name" value="UPF0761 MEMBRANE PROTEIN YIHY"/>
    <property type="match status" value="1"/>
</dbReference>
<evidence type="ECO:0000256" key="5">
    <source>
        <dbReference type="ARBA" id="ARBA00023136"/>
    </source>
</evidence>
<evidence type="ECO:0000256" key="7">
    <source>
        <dbReference type="SAM" id="Phobius"/>
    </source>
</evidence>
<dbReference type="Proteomes" id="UP000189674">
    <property type="component" value="Chromosome"/>
</dbReference>
<evidence type="ECO:0000256" key="6">
    <source>
        <dbReference type="SAM" id="MobiDB-lite"/>
    </source>
</evidence>
<accession>A0A1U9NQW8</accession>
<name>A0A1U9NQW8_9BACT</name>
<protein>
    <recommendedName>
        <fullName evidence="10">YihY family inner membrane protein</fullName>
    </recommendedName>
</protein>